<feature type="domain" description="Peptidase A1" evidence="4">
    <location>
        <begin position="113"/>
        <end position="457"/>
    </location>
</feature>
<dbReference type="EMBL" id="QZWG01000002">
    <property type="protein sequence ID" value="RZC26742.1"/>
    <property type="molecule type" value="Genomic_DNA"/>
</dbReference>
<dbReference type="Pfam" id="PF14541">
    <property type="entry name" value="TAXi_C"/>
    <property type="match status" value="1"/>
</dbReference>
<dbReference type="Pfam" id="PF14543">
    <property type="entry name" value="TAXi_N"/>
    <property type="match status" value="1"/>
</dbReference>
<evidence type="ECO:0000256" key="1">
    <source>
        <dbReference type="ARBA" id="ARBA00007447"/>
    </source>
</evidence>
<feature type="chain" id="PRO_5019474866" evidence="3">
    <location>
        <begin position="27"/>
        <end position="462"/>
    </location>
</feature>
<dbReference type="InterPro" id="IPR001461">
    <property type="entry name" value="Aspartic_peptidase_A1"/>
</dbReference>
<keyword evidence="3" id="KW-0732">Signal</keyword>
<dbReference type="GO" id="GO:0004190">
    <property type="term" value="F:aspartic-type endopeptidase activity"/>
    <property type="evidence" value="ECO:0007669"/>
    <property type="project" value="InterPro"/>
</dbReference>
<dbReference type="FunFam" id="2.40.70.10:FF:000013">
    <property type="entry name" value="Aspartyl protease AED1"/>
    <property type="match status" value="1"/>
</dbReference>
<sequence>MSTSFTFTCITVFFSFFLSFNNYAKGDLIPSPTCKRTSIQGVNRKASLELVHIDGPCSHIKRDNVDNENNFTRDYERVKYIQSRISKNNSFNDLDSFTTIPTNPGPPLSTLNYIIDIRLGTPEKTLQMVFDTGSHLTWTQCYQCKSCYKQANARFNPLNSSTYEASDCLDDTCEELISSGQGLSCSKNVHLCHYRIYYGDRSSSRGFFGKDRLALYSNLYPTKPGITDEFYFGCGILMKGNFGRTAGIFGLGRGELSFMSQTSSQYMETFSYCIPNIDNVGYITFGPDPDADRDERIQYTPLVNPQAGLSHYALNITGIAIDGDILMGLDFNQIDHGGFIIDSGCVLTRLPPSIYAKLRSVYQQRMSYYPSAPKYIPFDTCYDLSGFHYPIPEMSFVFPGVTVDLPREATFHEIKPKQYCLAFMPNEYDSQTSIFGNLQQKTLEIVHDNLGNKVGFRPNGCG</sequence>
<evidence type="ECO:0000256" key="2">
    <source>
        <dbReference type="PIRSR" id="PIRSR601461-1"/>
    </source>
</evidence>
<keyword evidence="5" id="KW-0378">Hydrolase</keyword>
<keyword evidence="6" id="KW-1185">Reference proteome</keyword>
<organism evidence="5 6">
    <name type="scientific">Glycine soja</name>
    <name type="common">Wild soybean</name>
    <dbReference type="NCBI Taxonomy" id="3848"/>
    <lineage>
        <taxon>Eukaryota</taxon>
        <taxon>Viridiplantae</taxon>
        <taxon>Streptophyta</taxon>
        <taxon>Embryophyta</taxon>
        <taxon>Tracheophyta</taxon>
        <taxon>Spermatophyta</taxon>
        <taxon>Magnoliopsida</taxon>
        <taxon>eudicotyledons</taxon>
        <taxon>Gunneridae</taxon>
        <taxon>Pentapetalae</taxon>
        <taxon>rosids</taxon>
        <taxon>fabids</taxon>
        <taxon>Fabales</taxon>
        <taxon>Fabaceae</taxon>
        <taxon>Papilionoideae</taxon>
        <taxon>50 kb inversion clade</taxon>
        <taxon>NPAAA clade</taxon>
        <taxon>indigoferoid/millettioid clade</taxon>
        <taxon>Phaseoleae</taxon>
        <taxon>Glycine</taxon>
        <taxon>Glycine subgen. Soja</taxon>
    </lineage>
</organism>
<dbReference type="InterPro" id="IPR033121">
    <property type="entry name" value="PEPTIDASE_A1"/>
</dbReference>
<gene>
    <name evidence="5" type="ORF">D0Y65_005076</name>
</gene>
<feature type="signal peptide" evidence="3">
    <location>
        <begin position="1"/>
        <end position="26"/>
    </location>
</feature>
<evidence type="ECO:0000259" key="4">
    <source>
        <dbReference type="PROSITE" id="PS51767"/>
    </source>
</evidence>
<dbReference type="PROSITE" id="PS51767">
    <property type="entry name" value="PEPTIDASE_A1"/>
    <property type="match status" value="1"/>
</dbReference>
<proteinExistence type="inferred from homology"/>
<evidence type="ECO:0000313" key="5">
    <source>
        <dbReference type="EMBL" id="RZC26742.1"/>
    </source>
</evidence>
<dbReference type="InterPro" id="IPR032861">
    <property type="entry name" value="TAXi_N"/>
</dbReference>
<keyword evidence="5" id="KW-0645">Protease</keyword>
<dbReference type="PANTHER" id="PTHR13683:SF750">
    <property type="entry name" value="ASPARTYL PROTEASE AED1"/>
    <property type="match status" value="1"/>
</dbReference>
<evidence type="ECO:0000256" key="3">
    <source>
        <dbReference type="SAM" id="SignalP"/>
    </source>
</evidence>
<dbReference type="InterPro" id="IPR021109">
    <property type="entry name" value="Peptidase_aspartic_dom_sf"/>
</dbReference>
<name>A0A445LU50_GLYSO</name>
<dbReference type="Proteomes" id="UP000289340">
    <property type="component" value="Chromosome 2"/>
</dbReference>
<dbReference type="AlphaFoldDB" id="A0A445LU50"/>
<comment type="caution">
    <text evidence="5">The sequence shown here is derived from an EMBL/GenBank/DDBJ whole genome shotgun (WGS) entry which is preliminary data.</text>
</comment>
<dbReference type="SMR" id="A0A445LU50"/>
<evidence type="ECO:0000313" key="6">
    <source>
        <dbReference type="Proteomes" id="UP000289340"/>
    </source>
</evidence>
<dbReference type="GO" id="GO:0006508">
    <property type="term" value="P:proteolysis"/>
    <property type="evidence" value="ECO:0007669"/>
    <property type="project" value="UniProtKB-KW"/>
</dbReference>
<dbReference type="InterPro" id="IPR032799">
    <property type="entry name" value="TAXi_C"/>
</dbReference>
<feature type="active site" evidence="2">
    <location>
        <position position="342"/>
    </location>
</feature>
<dbReference type="PANTHER" id="PTHR13683">
    <property type="entry name" value="ASPARTYL PROTEASES"/>
    <property type="match status" value="1"/>
</dbReference>
<protein>
    <submittedName>
        <fullName evidence="5">Aspartyl protease family protein</fullName>
    </submittedName>
</protein>
<dbReference type="FunFam" id="2.40.70.10:FF:000090">
    <property type="entry name" value="Aspartyl protease family protein"/>
    <property type="match status" value="1"/>
</dbReference>
<comment type="similarity">
    <text evidence="1">Belongs to the peptidase A1 family.</text>
</comment>
<dbReference type="Gene3D" id="2.40.70.10">
    <property type="entry name" value="Acid Proteases"/>
    <property type="match status" value="2"/>
</dbReference>
<accession>A0A445LU50</accession>
<feature type="active site" evidence="2">
    <location>
        <position position="131"/>
    </location>
</feature>
<dbReference type="SUPFAM" id="SSF50630">
    <property type="entry name" value="Acid proteases"/>
    <property type="match status" value="1"/>
</dbReference>
<reference evidence="5 6" key="1">
    <citation type="submission" date="2018-09" db="EMBL/GenBank/DDBJ databases">
        <title>A high-quality reference genome of wild soybean provides a powerful tool to mine soybean genomes.</title>
        <authorList>
            <person name="Xie M."/>
            <person name="Chung C.Y.L."/>
            <person name="Li M.-W."/>
            <person name="Wong F.-L."/>
            <person name="Chan T.-F."/>
            <person name="Lam H.-M."/>
        </authorList>
    </citation>
    <scope>NUCLEOTIDE SEQUENCE [LARGE SCALE GENOMIC DNA]</scope>
    <source>
        <strain evidence="6">cv. W05</strain>
        <tissue evidence="5">Hypocotyl of etiolated seedlings</tissue>
    </source>
</reference>